<dbReference type="CDD" id="cd16936">
    <property type="entry name" value="HATPase_RsbW-like"/>
    <property type="match status" value="1"/>
</dbReference>
<dbReference type="PANTHER" id="PTHR35526">
    <property type="entry name" value="ANTI-SIGMA-F FACTOR RSBW-RELATED"/>
    <property type="match status" value="1"/>
</dbReference>
<dbReference type="SUPFAM" id="SSF55874">
    <property type="entry name" value="ATPase domain of HSP90 chaperone/DNA topoisomerase II/histidine kinase"/>
    <property type="match status" value="1"/>
</dbReference>
<keyword evidence="4" id="KW-1185">Reference proteome</keyword>
<sequence>MSVRLVTDRPMPHSATVDLSVSGSVARFSAPVDRGAAGLARDFVRRTLGDLRYLGDHSDVVLVVSELVSNALRHTATAPLIRLSGDARRLRIEVVDGSPVPPRLRLSASVGGWGLQLVQQLATDWGAHPEPGGKVVWCEMAAETGTP</sequence>
<evidence type="ECO:0000256" key="1">
    <source>
        <dbReference type="ARBA" id="ARBA00022527"/>
    </source>
</evidence>
<organism evidence="3 4">
    <name type="scientific">Saccharothrix carnea</name>
    <dbReference type="NCBI Taxonomy" id="1280637"/>
    <lineage>
        <taxon>Bacteria</taxon>
        <taxon>Bacillati</taxon>
        <taxon>Actinomycetota</taxon>
        <taxon>Actinomycetes</taxon>
        <taxon>Pseudonocardiales</taxon>
        <taxon>Pseudonocardiaceae</taxon>
        <taxon>Saccharothrix</taxon>
    </lineage>
</organism>
<dbReference type="GO" id="GO:0004674">
    <property type="term" value="F:protein serine/threonine kinase activity"/>
    <property type="evidence" value="ECO:0007669"/>
    <property type="project" value="UniProtKB-KW"/>
</dbReference>
<evidence type="ECO:0000313" key="3">
    <source>
        <dbReference type="EMBL" id="PSL57154.1"/>
    </source>
</evidence>
<reference evidence="3 4" key="1">
    <citation type="submission" date="2018-03" db="EMBL/GenBank/DDBJ databases">
        <title>Genomic Encyclopedia of Type Strains, Phase III (KMG-III): the genomes of soil and plant-associated and newly described type strains.</title>
        <authorList>
            <person name="Whitman W."/>
        </authorList>
    </citation>
    <scope>NUCLEOTIDE SEQUENCE [LARGE SCALE GENOMIC DNA]</scope>
    <source>
        <strain evidence="3 4">CGMCC 4.7097</strain>
    </source>
</reference>
<keyword evidence="3" id="KW-0808">Transferase</keyword>
<keyword evidence="3" id="KW-0418">Kinase</keyword>
<comment type="caution">
    <text evidence="3">The sequence shown here is derived from an EMBL/GenBank/DDBJ whole genome shotgun (WGS) entry which is preliminary data.</text>
</comment>
<dbReference type="Gene3D" id="3.30.565.10">
    <property type="entry name" value="Histidine kinase-like ATPase, C-terminal domain"/>
    <property type="match status" value="1"/>
</dbReference>
<gene>
    <name evidence="3" type="ORF">B0I31_102132</name>
</gene>
<dbReference type="AlphaFoldDB" id="A0A2P8IFC1"/>
<name>A0A2P8IFC1_SACCR</name>
<dbReference type="InterPro" id="IPR003594">
    <property type="entry name" value="HATPase_dom"/>
</dbReference>
<keyword evidence="1" id="KW-0723">Serine/threonine-protein kinase</keyword>
<proteinExistence type="predicted"/>
<dbReference type="InterPro" id="IPR036890">
    <property type="entry name" value="HATPase_C_sf"/>
</dbReference>
<feature type="domain" description="Histidine kinase/HSP90-like ATPase" evidence="2">
    <location>
        <begin position="58"/>
        <end position="137"/>
    </location>
</feature>
<protein>
    <submittedName>
        <fullName evidence="3">Anti-sigma regulatory factor (Ser/Thr protein kinase)</fullName>
    </submittedName>
</protein>
<dbReference type="InterPro" id="IPR050267">
    <property type="entry name" value="Anti-sigma-factor_SerPK"/>
</dbReference>
<evidence type="ECO:0000259" key="2">
    <source>
        <dbReference type="Pfam" id="PF13581"/>
    </source>
</evidence>
<dbReference type="Proteomes" id="UP000241118">
    <property type="component" value="Unassembled WGS sequence"/>
</dbReference>
<dbReference type="PANTHER" id="PTHR35526:SF3">
    <property type="entry name" value="ANTI-SIGMA-F FACTOR RSBW"/>
    <property type="match status" value="1"/>
</dbReference>
<accession>A0A2P8IFC1</accession>
<dbReference type="EMBL" id="PYAX01000002">
    <property type="protein sequence ID" value="PSL57154.1"/>
    <property type="molecule type" value="Genomic_DNA"/>
</dbReference>
<dbReference type="Pfam" id="PF13581">
    <property type="entry name" value="HATPase_c_2"/>
    <property type="match status" value="1"/>
</dbReference>
<evidence type="ECO:0000313" key="4">
    <source>
        <dbReference type="Proteomes" id="UP000241118"/>
    </source>
</evidence>